<name>A0A7V8JKU9_STEMA</name>
<keyword evidence="1" id="KW-0472">Membrane</keyword>
<gene>
    <name evidence="2" type="ORF">GAK31_02955</name>
</gene>
<keyword evidence="1" id="KW-0812">Transmembrane</keyword>
<accession>A0A7V8JKU9</accession>
<keyword evidence="1" id="KW-1133">Transmembrane helix</keyword>
<evidence type="ECO:0000313" key="2">
    <source>
        <dbReference type="EMBL" id="KAF1013932.1"/>
    </source>
</evidence>
<dbReference type="AlphaFoldDB" id="A0A7V8JKU9"/>
<organism evidence="2 3">
    <name type="scientific">Stenotrophomonas maltophilia</name>
    <name type="common">Pseudomonas maltophilia</name>
    <name type="synonym">Xanthomonas maltophilia</name>
    <dbReference type="NCBI Taxonomy" id="40324"/>
    <lineage>
        <taxon>Bacteria</taxon>
        <taxon>Pseudomonadati</taxon>
        <taxon>Pseudomonadota</taxon>
        <taxon>Gammaproteobacteria</taxon>
        <taxon>Lysobacterales</taxon>
        <taxon>Lysobacteraceae</taxon>
        <taxon>Stenotrophomonas</taxon>
        <taxon>Stenotrophomonas maltophilia group</taxon>
    </lineage>
</organism>
<feature type="transmembrane region" description="Helical" evidence="1">
    <location>
        <begin position="12"/>
        <end position="31"/>
    </location>
</feature>
<protein>
    <recommendedName>
        <fullName evidence="4">MFS transporter</fullName>
    </recommendedName>
</protein>
<reference evidence="3" key="1">
    <citation type="journal article" date="2020" name="MBio">
        <title>Horizontal gene transfer to a defensive symbiont with a reduced genome amongst a multipartite beetle microbiome.</title>
        <authorList>
            <person name="Waterworth S.C."/>
            <person name="Florez L.V."/>
            <person name="Rees E.R."/>
            <person name="Hertweck C."/>
            <person name="Kaltenpoth M."/>
            <person name="Kwan J.C."/>
        </authorList>
    </citation>
    <scope>NUCLEOTIDE SEQUENCE [LARGE SCALE GENOMIC DNA]</scope>
</reference>
<evidence type="ECO:0008006" key="4">
    <source>
        <dbReference type="Google" id="ProtNLM"/>
    </source>
</evidence>
<dbReference type="EMBL" id="WNDS01000004">
    <property type="protein sequence ID" value="KAF1013932.1"/>
    <property type="molecule type" value="Genomic_DNA"/>
</dbReference>
<evidence type="ECO:0000313" key="3">
    <source>
        <dbReference type="Proteomes" id="UP000487117"/>
    </source>
</evidence>
<evidence type="ECO:0000256" key="1">
    <source>
        <dbReference type="SAM" id="Phobius"/>
    </source>
</evidence>
<dbReference type="Proteomes" id="UP000487117">
    <property type="component" value="Unassembled WGS sequence"/>
</dbReference>
<comment type="caution">
    <text evidence="2">The sequence shown here is derived from an EMBL/GenBank/DDBJ whole genome shotgun (WGS) entry which is preliminary data.</text>
</comment>
<sequence length="37" mass="3670">MLSEITGASNAFIALSLALIGIGFTLGNGIGGGMTDW</sequence>
<proteinExistence type="predicted"/>